<organism evidence="2">
    <name type="scientific">marine sediment metagenome</name>
    <dbReference type="NCBI Taxonomy" id="412755"/>
    <lineage>
        <taxon>unclassified sequences</taxon>
        <taxon>metagenomes</taxon>
        <taxon>ecological metagenomes</taxon>
    </lineage>
</organism>
<reference evidence="2" key="1">
    <citation type="journal article" date="2014" name="Front. Microbiol.">
        <title>High frequency of phylogenetically diverse reductive dehalogenase-homologous genes in deep subseafloor sedimentary metagenomes.</title>
        <authorList>
            <person name="Kawai M."/>
            <person name="Futagami T."/>
            <person name="Toyoda A."/>
            <person name="Takaki Y."/>
            <person name="Nishi S."/>
            <person name="Hori S."/>
            <person name="Arai W."/>
            <person name="Tsubouchi T."/>
            <person name="Morono Y."/>
            <person name="Uchiyama I."/>
            <person name="Ito T."/>
            <person name="Fujiyama A."/>
            <person name="Inagaki F."/>
            <person name="Takami H."/>
        </authorList>
    </citation>
    <scope>NUCLEOTIDE SEQUENCE</scope>
    <source>
        <strain evidence="2">Expedition CK06-06</strain>
    </source>
</reference>
<dbReference type="Pfam" id="PF04986">
    <property type="entry name" value="Y2_Tnp"/>
    <property type="match status" value="1"/>
</dbReference>
<proteinExistence type="predicted"/>
<accession>X1VHZ4</accession>
<evidence type="ECO:0000313" key="2">
    <source>
        <dbReference type="EMBL" id="GAJ14596.1"/>
    </source>
</evidence>
<dbReference type="GO" id="GO:0004803">
    <property type="term" value="F:transposase activity"/>
    <property type="evidence" value="ECO:0007669"/>
    <property type="project" value="InterPro"/>
</dbReference>
<feature type="domain" description="Transposase IS801/IS1294" evidence="1">
    <location>
        <begin position="19"/>
        <end position="87"/>
    </location>
</feature>
<evidence type="ECO:0000259" key="1">
    <source>
        <dbReference type="Pfam" id="PF04986"/>
    </source>
</evidence>
<protein>
    <recommendedName>
        <fullName evidence="1">Transposase IS801/IS1294 domain-containing protein</fullName>
    </recommendedName>
</protein>
<sequence length="153" mass="17664">DGFVVKNYRDLLDIKYLGRYLSRYVRHPPIGESRILDYDGHSILIKYEWDNRLHTRRISVDEFIESLINNIPGKNFKVVRYYGMYANTLYESSKLAVSQLNSDPMSCSPDGLIQVPLREVPLNGPPRCDGCGALMDLVLVEFWRGVRKVVKIL</sequence>
<dbReference type="EMBL" id="BARW01027294">
    <property type="protein sequence ID" value="GAJ14596.1"/>
    <property type="molecule type" value="Genomic_DNA"/>
</dbReference>
<comment type="caution">
    <text evidence="2">The sequence shown here is derived from an EMBL/GenBank/DDBJ whole genome shotgun (WGS) entry which is preliminary data.</text>
</comment>
<name>X1VHZ4_9ZZZZ</name>
<feature type="non-terminal residue" evidence="2">
    <location>
        <position position="1"/>
    </location>
</feature>
<dbReference type="GO" id="GO:0006313">
    <property type="term" value="P:DNA transposition"/>
    <property type="evidence" value="ECO:0007669"/>
    <property type="project" value="InterPro"/>
</dbReference>
<dbReference type="GO" id="GO:0003677">
    <property type="term" value="F:DNA binding"/>
    <property type="evidence" value="ECO:0007669"/>
    <property type="project" value="InterPro"/>
</dbReference>
<dbReference type="InterPro" id="IPR007069">
    <property type="entry name" value="Transposase_32"/>
</dbReference>
<dbReference type="AlphaFoldDB" id="X1VHZ4"/>
<gene>
    <name evidence="2" type="ORF">S12H4_44314</name>
</gene>